<dbReference type="AlphaFoldDB" id="A0A2T1F5N5"/>
<name>A0A2T1F5N5_9CYAN</name>
<reference evidence="1 2" key="1">
    <citation type="submission" date="2018-03" db="EMBL/GenBank/DDBJ databases">
        <title>The ancient ancestry and fast evolution of plastids.</title>
        <authorList>
            <person name="Moore K.R."/>
            <person name="Magnabosco C."/>
            <person name="Momper L."/>
            <person name="Gold D.A."/>
            <person name="Bosak T."/>
            <person name="Fournier G.P."/>
        </authorList>
    </citation>
    <scope>NUCLEOTIDE SEQUENCE [LARGE SCALE GENOMIC DNA]</scope>
    <source>
        <strain evidence="1 2">CCALA 037</strain>
    </source>
</reference>
<evidence type="ECO:0000313" key="2">
    <source>
        <dbReference type="Proteomes" id="UP000238937"/>
    </source>
</evidence>
<keyword evidence="2" id="KW-1185">Reference proteome</keyword>
<organism evidence="1 2">
    <name type="scientific">Chamaesiphon polymorphus CCALA 037</name>
    <dbReference type="NCBI Taxonomy" id="2107692"/>
    <lineage>
        <taxon>Bacteria</taxon>
        <taxon>Bacillati</taxon>
        <taxon>Cyanobacteriota</taxon>
        <taxon>Cyanophyceae</taxon>
        <taxon>Gomontiellales</taxon>
        <taxon>Chamaesiphonaceae</taxon>
        <taxon>Chamaesiphon</taxon>
    </lineage>
</organism>
<evidence type="ECO:0000313" key="1">
    <source>
        <dbReference type="EMBL" id="PSB40307.1"/>
    </source>
</evidence>
<gene>
    <name evidence="1" type="ORF">C7B77_28525</name>
</gene>
<sequence>MYYVGTVGFRASTQPIYQLSIINYQLSIINYQLSIINYQLSTINYQLSHPTFDTTEELGNFPQ</sequence>
<proteinExistence type="predicted"/>
<protein>
    <submittedName>
        <fullName evidence="1">Uncharacterized protein</fullName>
    </submittedName>
</protein>
<comment type="caution">
    <text evidence="1">The sequence shown here is derived from an EMBL/GenBank/DDBJ whole genome shotgun (WGS) entry which is preliminary data.</text>
</comment>
<dbReference type="Proteomes" id="UP000238937">
    <property type="component" value="Unassembled WGS sequence"/>
</dbReference>
<dbReference type="EMBL" id="PVWO01000707">
    <property type="protein sequence ID" value="PSB40307.1"/>
    <property type="molecule type" value="Genomic_DNA"/>
</dbReference>
<accession>A0A2T1F5N5</accession>